<proteinExistence type="predicted"/>
<dbReference type="EMBL" id="MN062720">
    <property type="protein sequence ID" value="QDP45559.1"/>
    <property type="molecule type" value="Genomic_DNA"/>
</dbReference>
<dbReference type="Proteomes" id="UP000315280">
    <property type="component" value="Segment"/>
</dbReference>
<keyword evidence="2" id="KW-1185">Reference proteome</keyword>
<accession>A0A516KV44</accession>
<evidence type="ECO:0000313" key="1">
    <source>
        <dbReference type="EMBL" id="QDP45559.1"/>
    </source>
</evidence>
<protein>
    <submittedName>
        <fullName evidence="1">Uncharacterized protein</fullName>
    </submittedName>
</protein>
<sequence length="234" mass="24974">MAITYPATIIDGTGRTWSWSDDWGGYRSEGMTTHGYDTIASQWGIRPQAVGIEVPGGYGHEGKTYSIGFNSGGGGIGFGVSDQLDAIQHGREQEISLHLSLTPDQAETIGQGLVDHARAVRRRLGEEVPAAPITLDAAVAAVKASCEKYGLDDYDGEAVAFLDALLAVGRGADPDDAVRNANGVSVVEIVQRAKGGDPEEVVKTMTFPNERLAEKAESGANINLDHERYFTRII</sequence>
<gene>
    <name evidence="1" type="primary">75</name>
    <name evidence="1" type="ORF">SEA_FUZZBUSTER_75</name>
</gene>
<evidence type="ECO:0000313" key="2">
    <source>
        <dbReference type="Proteomes" id="UP000315280"/>
    </source>
</evidence>
<name>A0A516KV44_9CAUD</name>
<reference evidence="1 2" key="1">
    <citation type="submission" date="2019-06" db="EMBL/GenBank/DDBJ databases">
        <authorList>
            <person name="Austin C.R."/>
            <person name="Baumgardner C.A."/>
            <person name="Baysinger H.J."/>
            <person name="David A.M."/>
            <person name="Folse N.B."/>
            <person name="Gammon C.A."/>
            <person name="Garcia V.M."/>
            <person name="Gobble C.S."/>
            <person name="Herold B.N."/>
            <person name="Huamancondor M.S."/>
            <person name="Matheson G.R."/>
            <person name="Mondragon I."/>
            <person name="Nemes S.A."/>
            <person name="Neri L.M."/>
            <person name="Renaud V.D."/>
            <person name="Rigsbee E.A."/>
            <person name="Rockette B.M."/>
            <person name="Santiago M.R."/>
            <person name="Savage M.D."/>
            <person name="Simpson J.M."/>
            <person name="Slentz J.N."/>
            <person name="Spencer B.G."/>
            <person name="White D.J."/>
            <person name="Yarboro C.B."/>
            <person name="Anderson E.L."/>
            <person name="Wallen J.R."/>
            <person name="Gainey M.D."/>
            <person name="Garlena R.A."/>
            <person name="Russell D.A."/>
            <person name="Pope W.H."/>
            <person name="Jacobs-Sera D."/>
            <person name="Hatfull G.F."/>
        </authorList>
    </citation>
    <scope>NUCLEOTIDE SEQUENCE [LARGE SCALE GENOMIC DNA]</scope>
</reference>
<organism evidence="1 2">
    <name type="scientific">Microbacterium phage FuzzBuster</name>
    <dbReference type="NCBI Taxonomy" id="2590935"/>
    <lineage>
        <taxon>Viruses</taxon>
        <taxon>Duplodnaviria</taxon>
        <taxon>Heunggongvirae</taxon>
        <taxon>Uroviricota</taxon>
        <taxon>Caudoviricetes</taxon>
        <taxon>Hodgkinviridae</taxon>
        <taxon>Fuzzbustervirus</taxon>
        <taxon>Fuzzbustervirus fuzzbuster</taxon>
    </lineage>
</organism>